<keyword evidence="10" id="KW-1133">Transmembrane helix</keyword>
<keyword evidence="5 8" id="KW-0663">Pyridoxal phosphate</keyword>
<evidence type="ECO:0000313" key="13">
    <source>
        <dbReference type="Proteomes" id="UP000728032"/>
    </source>
</evidence>
<evidence type="ECO:0000256" key="9">
    <source>
        <dbReference type="SAM" id="MobiDB-lite"/>
    </source>
</evidence>
<dbReference type="PROSITE" id="PS00599">
    <property type="entry name" value="AA_TRANSFER_CLASS_2"/>
    <property type="match status" value="1"/>
</dbReference>
<gene>
    <name evidence="12" type="ORF">ONB1V03_LOCUS7271</name>
</gene>
<dbReference type="InterPro" id="IPR015421">
    <property type="entry name" value="PyrdxlP-dep_Trfase_major"/>
</dbReference>
<comment type="similarity">
    <text evidence="2 8">Belongs to the class-II pyridoxal-phosphate-dependent aminotransferase family.</text>
</comment>
<comment type="cofactor">
    <cofactor evidence="1 8">
        <name>pyridoxal 5'-phosphate</name>
        <dbReference type="ChEBI" id="CHEBI:597326"/>
    </cofactor>
</comment>
<evidence type="ECO:0000256" key="4">
    <source>
        <dbReference type="ARBA" id="ARBA00022679"/>
    </source>
</evidence>
<dbReference type="EMBL" id="OC918438">
    <property type="protein sequence ID" value="CAD7649401.1"/>
    <property type="molecule type" value="Genomic_DNA"/>
</dbReference>
<dbReference type="InterPro" id="IPR004839">
    <property type="entry name" value="Aminotransferase_I/II_large"/>
</dbReference>
<protein>
    <recommendedName>
        <fullName evidence="3">serine C-palmitoyltransferase</fullName>
        <ecNumber evidence="3">2.3.1.50</ecNumber>
    </recommendedName>
</protein>
<dbReference type="EC" id="2.3.1.50" evidence="3"/>
<dbReference type="PANTHER" id="PTHR13693:SF3">
    <property type="entry name" value="LD36009P"/>
    <property type="match status" value="1"/>
</dbReference>
<dbReference type="Gene3D" id="3.90.1150.10">
    <property type="entry name" value="Aspartate Aminotransferase, domain 1"/>
    <property type="match status" value="1"/>
</dbReference>
<evidence type="ECO:0000256" key="5">
    <source>
        <dbReference type="ARBA" id="ARBA00022898"/>
    </source>
</evidence>
<dbReference type="GO" id="GO:0004758">
    <property type="term" value="F:serine C-palmitoyltransferase activity"/>
    <property type="evidence" value="ECO:0007669"/>
    <property type="project" value="UniProtKB-EC"/>
</dbReference>
<keyword evidence="13" id="KW-1185">Reference proteome</keyword>
<keyword evidence="4" id="KW-0808">Transferase</keyword>
<dbReference type="InterPro" id="IPR001917">
    <property type="entry name" value="Aminotrans_II_pyridoxalP_BS"/>
</dbReference>
<comment type="catalytic activity">
    <reaction evidence="7">
        <text>L-serine + hexadecanoyl-CoA + H(+) = 3-oxosphinganine + CO2 + CoA</text>
        <dbReference type="Rhea" id="RHEA:14761"/>
        <dbReference type="ChEBI" id="CHEBI:15378"/>
        <dbReference type="ChEBI" id="CHEBI:16526"/>
        <dbReference type="ChEBI" id="CHEBI:33384"/>
        <dbReference type="ChEBI" id="CHEBI:57287"/>
        <dbReference type="ChEBI" id="CHEBI:57379"/>
        <dbReference type="ChEBI" id="CHEBI:58299"/>
        <dbReference type="EC" id="2.3.1.50"/>
    </reaction>
</comment>
<dbReference type="GO" id="GO:0016020">
    <property type="term" value="C:membrane"/>
    <property type="evidence" value="ECO:0007669"/>
    <property type="project" value="GOC"/>
</dbReference>
<dbReference type="Gene3D" id="3.40.640.10">
    <property type="entry name" value="Type I PLP-dependent aspartate aminotransferase-like (Major domain)"/>
    <property type="match status" value="1"/>
</dbReference>
<dbReference type="Proteomes" id="UP000728032">
    <property type="component" value="Unassembled WGS sequence"/>
</dbReference>
<feature type="domain" description="Aminotransferase class I/classII large" evidence="11">
    <location>
        <begin position="172"/>
        <end position="529"/>
    </location>
</feature>
<proteinExistence type="inferred from homology"/>
<accession>A0A7R9LX67</accession>
<evidence type="ECO:0000256" key="8">
    <source>
        <dbReference type="RuleBase" id="RU003693"/>
    </source>
</evidence>
<dbReference type="InterPro" id="IPR015424">
    <property type="entry name" value="PyrdxlP-dep_Trfase"/>
</dbReference>
<dbReference type="GO" id="GO:0046513">
    <property type="term" value="P:ceramide biosynthetic process"/>
    <property type="evidence" value="ECO:0007669"/>
    <property type="project" value="TreeGrafter"/>
</dbReference>
<feature type="compositionally biased region" description="Polar residues" evidence="9">
    <location>
        <begin position="1"/>
        <end position="16"/>
    </location>
</feature>
<dbReference type="OrthoDB" id="65434at2759"/>
<keyword evidence="10" id="KW-0812">Transmembrane</keyword>
<dbReference type="GO" id="GO:0046512">
    <property type="term" value="P:sphingosine biosynthetic process"/>
    <property type="evidence" value="ECO:0007669"/>
    <property type="project" value="TreeGrafter"/>
</dbReference>
<evidence type="ECO:0000256" key="6">
    <source>
        <dbReference type="ARBA" id="ARBA00023315"/>
    </source>
</evidence>
<evidence type="ECO:0000259" key="11">
    <source>
        <dbReference type="Pfam" id="PF00155"/>
    </source>
</evidence>
<dbReference type="GO" id="GO:0030170">
    <property type="term" value="F:pyridoxal phosphate binding"/>
    <property type="evidence" value="ECO:0007669"/>
    <property type="project" value="InterPro"/>
</dbReference>
<feature type="region of interest" description="Disordered" evidence="9">
    <location>
        <begin position="1"/>
        <end position="24"/>
    </location>
</feature>
<dbReference type="AlphaFoldDB" id="A0A7R9LX67"/>
<evidence type="ECO:0000256" key="7">
    <source>
        <dbReference type="ARBA" id="ARBA00048528"/>
    </source>
</evidence>
<evidence type="ECO:0000256" key="1">
    <source>
        <dbReference type="ARBA" id="ARBA00001933"/>
    </source>
</evidence>
<reference evidence="12" key="1">
    <citation type="submission" date="2020-11" db="EMBL/GenBank/DDBJ databases">
        <authorList>
            <person name="Tran Van P."/>
        </authorList>
    </citation>
    <scope>NUCLEOTIDE SEQUENCE</scope>
</reference>
<evidence type="ECO:0000256" key="10">
    <source>
        <dbReference type="SAM" id="Phobius"/>
    </source>
</evidence>
<dbReference type="CDD" id="cd06454">
    <property type="entry name" value="KBL_like"/>
    <property type="match status" value="1"/>
</dbReference>
<dbReference type="InterPro" id="IPR050087">
    <property type="entry name" value="AON_synthase_class-II"/>
</dbReference>
<dbReference type="EMBL" id="CAJPVJ010003613">
    <property type="protein sequence ID" value="CAG2167774.1"/>
    <property type="molecule type" value="Genomic_DNA"/>
</dbReference>
<organism evidence="12">
    <name type="scientific">Oppiella nova</name>
    <dbReference type="NCBI Taxonomy" id="334625"/>
    <lineage>
        <taxon>Eukaryota</taxon>
        <taxon>Metazoa</taxon>
        <taxon>Ecdysozoa</taxon>
        <taxon>Arthropoda</taxon>
        <taxon>Chelicerata</taxon>
        <taxon>Arachnida</taxon>
        <taxon>Acari</taxon>
        <taxon>Acariformes</taxon>
        <taxon>Sarcoptiformes</taxon>
        <taxon>Oribatida</taxon>
        <taxon>Brachypylina</taxon>
        <taxon>Oppioidea</taxon>
        <taxon>Oppiidae</taxon>
        <taxon>Oppiella</taxon>
    </lineage>
</organism>
<evidence type="ECO:0000256" key="3">
    <source>
        <dbReference type="ARBA" id="ARBA00013220"/>
    </source>
</evidence>
<dbReference type="GO" id="GO:0017059">
    <property type="term" value="C:serine palmitoyltransferase complex"/>
    <property type="evidence" value="ECO:0007669"/>
    <property type="project" value="TreeGrafter"/>
</dbReference>
<feature type="transmembrane region" description="Helical" evidence="10">
    <location>
        <begin position="71"/>
        <end position="91"/>
    </location>
</feature>
<sequence>MRSNTQHMTNGCNGRATSGAPEVGVHHHKHEYECQGVTNGHVRHSSPPPAPVTPNGQSCVGRRHVHVNEEVPFHIILICYLSYVVLILFGYMRDLMRKTGLERNTNAVERDREGYVQLYQSFESFYTRNIYRRIRDAWNMPIASVPGARITIIDRLTPDYNNTFSYPGTKTEAINMGSYNYLGFAENTGPIIENVNNTIDQYIVGVGTTRHELGTTEAISQLETLTARYLGVESSVVFGMGFGTNATNIHTIVGKGCLVLSDELNHASLILGCRLSRATVRTFRHNDMRDLERKLREQLVLGQPRTHREWKKVIIIVEGIYSMEGSIIDLPELIRIKKKYKCYVYLDEAHSIGAIGPHGRGVCDYYGCDPNDIDILMGTFTKSFGAAGGYLAGKKSLIDHIRVHSYGDAYACAMAPLVATQISSVMTTLMGEDGTNQGQQRIKQLARNTRYFRRKLNQLGFILYGNDDSPVVPLMLYFLPKIPAVIRMAYKEGIGFIGAGFPATSLTTGRVRFCISASHTREMLDKSIEFMDEIGDKLEIKYSARRRSKSEIIY</sequence>
<keyword evidence="10" id="KW-0472">Membrane</keyword>
<dbReference type="Pfam" id="PF00155">
    <property type="entry name" value="Aminotran_1_2"/>
    <property type="match status" value="1"/>
</dbReference>
<dbReference type="PANTHER" id="PTHR13693">
    <property type="entry name" value="CLASS II AMINOTRANSFERASE/8-AMINO-7-OXONONANOATE SYNTHASE"/>
    <property type="match status" value="1"/>
</dbReference>
<dbReference type="SUPFAM" id="SSF53383">
    <property type="entry name" value="PLP-dependent transferases"/>
    <property type="match status" value="1"/>
</dbReference>
<dbReference type="InterPro" id="IPR015422">
    <property type="entry name" value="PyrdxlP-dep_Trfase_small"/>
</dbReference>
<feature type="region of interest" description="Disordered" evidence="9">
    <location>
        <begin position="38"/>
        <end position="57"/>
    </location>
</feature>
<evidence type="ECO:0000313" key="12">
    <source>
        <dbReference type="EMBL" id="CAD7649401.1"/>
    </source>
</evidence>
<keyword evidence="6" id="KW-0012">Acyltransferase</keyword>
<evidence type="ECO:0000256" key="2">
    <source>
        <dbReference type="ARBA" id="ARBA00008392"/>
    </source>
</evidence>
<name>A0A7R9LX67_9ACAR</name>